<evidence type="ECO:0000313" key="2">
    <source>
        <dbReference type="EMBL" id="HIR89071.1"/>
    </source>
</evidence>
<dbReference type="Pfam" id="PF08680">
    <property type="entry name" value="DUF1779"/>
    <property type="match status" value="1"/>
</dbReference>
<protein>
    <submittedName>
        <fullName evidence="2">YwmB family TATA-box binding protein</fullName>
    </submittedName>
</protein>
<keyword evidence="1" id="KW-0812">Transmembrane</keyword>
<proteinExistence type="predicted"/>
<dbReference type="Proteomes" id="UP000824201">
    <property type="component" value="Unassembled WGS sequence"/>
</dbReference>
<keyword evidence="1" id="KW-1133">Transmembrane helix</keyword>
<reference evidence="2" key="2">
    <citation type="journal article" date="2021" name="PeerJ">
        <title>Extensive microbial diversity within the chicken gut microbiome revealed by metagenomics and culture.</title>
        <authorList>
            <person name="Gilroy R."/>
            <person name="Ravi A."/>
            <person name="Getino M."/>
            <person name="Pursley I."/>
            <person name="Horton D.L."/>
            <person name="Alikhan N.F."/>
            <person name="Baker D."/>
            <person name="Gharbi K."/>
            <person name="Hall N."/>
            <person name="Watson M."/>
            <person name="Adriaenssens E.M."/>
            <person name="Foster-Nyarko E."/>
            <person name="Jarju S."/>
            <person name="Secka A."/>
            <person name="Antonio M."/>
            <person name="Oren A."/>
            <person name="Chaudhuri R.R."/>
            <person name="La Ragione R."/>
            <person name="Hildebrand F."/>
            <person name="Pallen M.J."/>
        </authorList>
    </citation>
    <scope>NUCLEOTIDE SEQUENCE</scope>
    <source>
        <strain evidence="2">ChiW13-3771</strain>
    </source>
</reference>
<feature type="transmembrane region" description="Helical" evidence="1">
    <location>
        <begin position="5"/>
        <end position="22"/>
    </location>
</feature>
<dbReference type="Gene3D" id="3.30.360.40">
    <property type="entry name" value="YwmB-like"/>
    <property type="match status" value="1"/>
</dbReference>
<dbReference type="AlphaFoldDB" id="A0A9D1JE18"/>
<evidence type="ECO:0000313" key="3">
    <source>
        <dbReference type="Proteomes" id="UP000824201"/>
    </source>
</evidence>
<dbReference type="InterPro" id="IPR036209">
    <property type="entry name" value="YwmB-like_sf"/>
</dbReference>
<comment type="caution">
    <text evidence="2">The sequence shown here is derived from an EMBL/GenBank/DDBJ whole genome shotgun (WGS) entry which is preliminary data.</text>
</comment>
<organism evidence="2 3">
    <name type="scientific">Candidatus Fimimorpha faecalis</name>
    <dbReference type="NCBI Taxonomy" id="2840824"/>
    <lineage>
        <taxon>Bacteria</taxon>
        <taxon>Bacillati</taxon>
        <taxon>Bacillota</taxon>
        <taxon>Clostridia</taxon>
        <taxon>Eubacteriales</taxon>
        <taxon>Candidatus Fimimorpha</taxon>
    </lineage>
</organism>
<dbReference type="SUPFAM" id="SSF143842">
    <property type="entry name" value="YwmB-like"/>
    <property type="match status" value="1"/>
</dbReference>
<evidence type="ECO:0000256" key="1">
    <source>
        <dbReference type="SAM" id="Phobius"/>
    </source>
</evidence>
<keyword evidence="1" id="KW-0472">Membrane</keyword>
<gene>
    <name evidence="2" type="ORF">IAC96_08995</name>
</gene>
<dbReference type="InterPro" id="IPR014794">
    <property type="entry name" value="DUF1779"/>
</dbReference>
<name>A0A9D1JE18_9FIRM</name>
<sequence>MRQKIIYFACAVWIVMLADFIVEEVREKEAIVVQAMESQTFSDVETTIELSGRYPRKLQTGEIERIFINMAKQLGITENYQIKTEKKSNGTVTIFEKDGKNGAATFRYIALEETVHPEYYMVLNMKLYHNIDCALEYKQRIQLIGQQYGIEGTVCMELEGIYPVQLSMEEKKKAEGKIFEQLGAEFVSGSREEALYTVYGYTDAVKQYFTIEDKKTNINLAFTENDSMQTVWHLGIPVLWEEY</sequence>
<reference evidence="2" key="1">
    <citation type="submission" date="2020-10" db="EMBL/GenBank/DDBJ databases">
        <authorList>
            <person name="Gilroy R."/>
        </authorList>
    </citation>
    <scope>NUCLEOTIDE SEQUENCE</scope>
    <source>
        <strain evidence="2">ChiW13-3771</strain>
    </source>
</reference>
<dbReference type="EMBL" id="DVHN01000117">
    <property type="protein sequence ID" value="HIR89071.1"/>
    <property type="molecule type" value="Genomic_DNA"/>
</dbReference>
<accession>A0A9D1JE18</accession>